<reference evidence="7" key="2">
    <citation type="journal article" date="2022" name="Front. Microbiol.">
        <title>Comparative Genomic Analysis Revealed Distinct Molecular Components and Organization of CO2-Concentrating Mechanism in Thermophilic Cyanobacteria.</title>
        <authorList>
            <person name="Tang J."/>
            <person name="Zhou H."/>
            <person name="Yao D."/>
            <person name="Riaz S."/>
            <person name="You D."/>
            <person name="Klepacz-Smolka A."/>
            <person name="Daroch M."/>
        </authorList>
    </citation>
    <scope>NUCLEOTIDE SEQUENCE [LARGE SCALE GENOMIC DNA]</scope>
    <source>
        <strain evidence="7">PCC 6715</strain>
    </source>
</reference>
<dbReference type="OrthoDB" id="9794400at2"/>
<dbReference type="SUPFAM" id="SSF55315">
    <property type="entry name" value="L30e-like"/>
    <property type="match status" value="1"/>
</dbReference>
<evidence type="ECO:0000256" key="4">
    <source>
        <dbReference type="SAM" id="MobiDB-lite"/>
    </source>
</evidence>
<evidence type="ECO:0000313" key="7">
    <source>
        <dbReference type="Proteomes" id="UP000231057"/>
    </source>
</evidence>
<protein>
    <submittedName>
        <fullName evidence="6">23S rRNA (Guanosine(2251)-2'-O)-methyltransferase RlmB</fullName>
    </submittedName>
</protein>
<dbReference type="GO" id="GO:0032259">
    <property type="term" value="P:methylation"/>
    <property type="evidence" value="ECO:0007669"/>
    <property type="project" value="UniProtKB-KW"/>
</dbReference>
<dbReference type="SUPFAM" id="SSF75217">
    <property type="entry name" value="alpha/beta knot"/>
    <property type="match status" value="1"/>
</dbReference>
<dbReference type="Gene3D" id="3.40.1280.10">
    <property type="match status" value="1"/>
</dbReference>
<dbReference type="PANTHER" id="PTHR46429:SF1">
    <property type="entry name" value="23S RRNA (GUANOSINE-2'-O-)-METHYLTRANSFERASE RLMB"/>
    <property type="match status" value="1"/>
</dbReference>
<feature type="domain" description="RNA 2-O ribose methyltransferase substrate binding" evidence="5">
    <location>
        <begin position="58"/>
        <end position="134"/>
    </location>
</feature>
<dbReference type="InterPro" id="IPR004441">
    <property type="entry name" value="rRNA_MeTrfase_TrmH"/>
</dbReference>
<keyword evidence="3 6" id="KW-0808">Transferase</keyword>
<accession>A0A2D2PZG3</accession>
<dbReference type="GO" id="GO:0006396">
    <property type="term" value="P:RNA processing"/>
    <property type="evidence" value="ECO:0007669"/>
    <property type="project" value="InterPro"/>
</dbReference>
<dbReference type="Proteomes" id="UP000231057">
    <property type="component" value="Chromosome"/>
</dbReference>
<reference evidence="6 7" key="1">
    <citation type="submission" date="2016-11" db="EMBL/GenBank/DDBJ databases">
        <title>Complete genome sequence of thermophilic cyanobacteria strain Synechococcus sp. PCC6715.</title>
        <authorList>
            <person name="Tang J."/>
            <person name="Daroch M."/>
            <person name="Liang Y."/>
            <person name="Jiang D."/>
            <person name="Shah M."/>
        </authorList>
    </citation>
    <scope>NUCLEOTIDE SEQUENCE [LARGE SCALE GENOMIC DNA]</scope>
    <source>
        <strain evidence="6 7">PCC 6715</strain>
    </source>
</reference>
<dbReference type="InterPro" id="IPR029026">
    <property type="entry name" value="tRNA_m1G_MTases_N"/>
</dbReference>
<keyword evidence="2 6" id="KW-0489">Methyltransferase</keyword>
<proteinExistence type="inferred from homology"/>
<evidence type="ECO:0000313" key="6">
    <source>
        <dbReference type="EMBL" id="ATS17634.1"/>
    </source>
</evidence>
<dbReference type="Gene3D" id="3.30.1330.30">
    <property type="match status" value="1"/>
</dbReference>
<dbReference type="InterPro" id="IPR013123">
    <property type="entry name" value="SpoU_subst-bd"/>
</dbReference>
<dbReference type="InterPro" id="IPR029028">
    <property type="entry name" value="Alpha/beta_knot_MTases"/>
</dbReference>
<dbReference type="Pfam" id="PF08032">
    <property type="entry name" value="SpoU_sub_bind"/>
    <property type="match status" value="1"/>
</dbReference>
<keyword evidence="7" id="KW-1185">Reference proteome</keyword>
<sequence>MTEKPRLRKLNRRDERPHKSSGKPRPQRQHRPSQGKRVAPSRPTRREAPEPANDAPELLYGRHTVLSALESGRPCNRIWVIPALRYDPRFHQRLNDAKQQGAVIDTVTPERLDQLCQRGRHQGIAIQVAAYSYWQLDDLLAKARTAPHPVLLAADGITDPQNLGAMIRTAEALGMQGMILPQRRAVGITATVAKAAAGALDHLPVARVVNLNQALEALKAAGYWLYGLSERGSIPLSKVTFDRPTVFVVGSEGQGVSLQTQKHCDHLVAIPLAGRTNSLNAAVAVGIALYEVCRQRSPAWDLTKGDMANP</sequence>
<gene>
    <name evidence="6" type="ORF">BRW62_01500</name>
</gene>
<evidence type="ECO:0000259" key="5">
    <source>
        <dbReference type="SMART" id="SM00967"/>
    </source>
</evidence>
<feature type="region of interest" description="Disordered" evidence="4">
    <location>
        <begin position="1"/>
        <end position="56"/>
    </location>
</feature>
<comment type="similarity">
    <text evidence="1">Belongs to the class IV-like SAM-binding methyltransferase superfamily. RNA methyltransferase TrmH family.</text>
</comment>
<dbReference type="GO" id="GO:0008173">
    <property type="term" value="F:RNA methyltransferase activity"/>
    <property type="evidence" value="ECO:0007669"/>
    <property type="project" value="InterPro"/>
</dbReference>
<dbReference type="SMART" id="SM00967">
    <property type="entry name" value="SpoU_sub_bind"/>
    <property type="match status" value="1"/>
</dbReference>
<dbReference type="AlphaFoldDB" id="A0A2D2PZG3"/>
<feature type="compositionally biased region" description="Basic residues" evidence="4">
    <location>
        <begin position="1"/>
        <end position="11"/>
    </location>
</feature>
<dbReference type="GO" id="GO:0005829">
    <property type="term" value="C:cytosol"/>
    <property type="evidence" value="ECO:0007669"/>
    <property type="project" value="TreeGrafter"/>
</dbReference>
<dbReference type="Pfam" id="PF00588">
    <property type="entry name" value="SpoU_methylase"/>
    <property type="match status" value="1"/>
</dbReference>
<dbReference type="KEGG" id="slw:BRW62_01500"/>
<dbReference type="GO" id="GO:0003723">
    <property type="term" value="F:RNA binding"/>
    <property type="evidence" value="ECO:0007669"/>
    <property type="project" value="InterPro"/>
</dbReference>
<feature type="compositionally biased region" description="Basic residues" evidence="4">
    <location>
        <begin position="19"/>
        <end position="34"/>
    </location>
</feature>
<dbReference type="CDD" id="cd18103">
    <property type="entry name" value="SpoU-like_RlmB"/>
    <property type="match status" value="1"/>
</dbReference>
<organism evidence="6 7">
    <name type="scientific">Parathermosynechococcus lividus PCC 6715</name>
    <dbReference type="NCBI Taxonomy" id="1917166"/>
    <lineage>
        <taxon>Bacteria</taxon>
        <taxon>Bacillati</taxon>
        <taxon>Cyanobacteriota</taxon>
        <taxon>Cyanophyceae</taxon>
        <taxon>Acaryochloridales</taxon>
        <taxon>Thermosynechococcaceae</taxon>
        <taxon>Parathermosynechococcus</taxon>
    </lineage>
</organism>
<dbReference type="NCBIfam" id="TIGR00186">
    <property type="entry name" value="rRNA_methyl_3"/>
    <property type="match status" value="1"/>
</dbReference>
<dbReference type="PANTHER" id="PTHR46429">
    <property type="entry name" value="23S RRNA (GUANOSINE-2'-O-)-METHYLTRANSFERASE RLMB"/>
    <property type="match status" value="1"/>
</dbReference>
<evidence type="ECO:0000256" key="1">
    <source>
        <dbReference type="ARBA" id="ARBA00007228"/>
    </source>
</evidence>
<dbReference type="InterPro" id="IPR001537">
    <property type="entry name" value="SpoU_MeTrfase"/>
</dbReference>
<dbReference type="RefSeq" id="WP_099797863.1">
    <property type="nucleotide sequence ID" value="NZ_CP018092.1"/>
</dbReference>
<dbReference type="EMBL" id="CP018092">
    <property type="protein sequence ID" value="ATS17634.1"/>
    <property type="molecule type" value="Genomic_DNA"/>
</dbReference>
<dbReference type="InterPro" id="IPR029064">
    <property type="entry name" value="Ribosomal_eL30-like_sf"/>
</dbReference>
<evidence type="ECO:0000256" key="3">
    <source>
        <dbReference type="ARBA" id="ARBA00022679"/>
    </source>
</evidence>
<name>A0A2D2PZG3_PARLV</name>
<evidence type="ECO:0000256" key="2">
    <source>
        <dbReference type="ARBA" id="ARBA00022603"/>
    </source>
</evidence>
<dbReference type="FunFam" id="3.40.1280.10:FF:000008">
    <property type="entry name" value="Group 3 RNA methyltransferase TrmH"/>
    <property type="match status" value="1"/>
</dbReference>